<dbReference type="EMBL" id="CP080776">
    <property type="protein sequence ID" value="UWP96169.1"/>
    <property type="molecule type" value="Genomic_DNA"/>
</dbReference>
<dbReference type="RefSeq" id="WP_259786436.1">
    <property type="nucleotide sequence ID" value="NZ_CP080772.1"/>
</dbReference>
<evidence type="ECO:0000256" key="1">
    <source>
        <dbReference type="ARBA" id="ARBA00004459"/>
    </source>
</evidence>
<dbReference type="GO" id="GO:0009279">
    <property type="term" value="C:cell outer membrane"/>
    <property type="evidence" value="ECO:0007669"/>
    <property type="project" value="UniProtKB-SubCell"/>
</dbReference>
<feature type="domain" description="Glycine zipper 2TM" evidence="5">
    <location>
        <begin position="32"/>
        <end position="71"/>
    </location>
</feature>
<keyword evidence="6" id="KW-0413">Isomerase</keyword>
<accession>A0A9Q9M030</accession>
<evidence type="ECO:0000259" key="5">
    <source>
        <dbReference type="Pfam" id="PF05433"/>
    </source>
</evidence>
<dbReference type="InterPro" id="IPR008816">
    <property type="entry name" value="Gly_zipper_2TM_dom"/>
</dbReference>
<sequence length="90" mass="9029">MYKSIIILTLSAGLGLAGCQRLPDDQQRVIATGSGAVAGLALADLLGANSNWKVVGTVAGAVAGNLIAKNAEKNQCAYADGRGGYYTGAC</sequence>
<protein>
    <recommendedName>
        <fullName evidence="3">17 kDa surface antigen</fullName>
    </recommendedName>
</protein>
<dbReference type="Proteomes" id="UP001057991">
    <property type="component" value="Chromosome"/>
</dbReference>
<proteinExistence type="inferred from homology"/>
<dbReference type="PROSITE" id="PS51257">
    <property type="entry name" value="PROKAR_LIPOPROTEIN"/>
    <property type="match status" value="1"/>
</dbReference>
<reference evidence="6" key="1">
    <citation type="submission" date="2021-08" db="EMBL/GenBank/DDBJ databases">
        <authorList>
            <person name="Nwanade C."/>
            <person name="Wang M."/>
            <person name="Masoudi A."/>
            <person name="Yu Z."/>
            <person name="Liu J."/>
        </authorList>
    </citation>
    <scope>NUCLEOTIDE SEQUENCE</scope>
    <source>
        <strain evidence="6">S056</strain>
    </source>
</reference>
<dbReference type="AlphaFoldDB" id="A0A9Q9M030"/>
<comment type="subcellular location">
    <subcellularLocation>
        <location evidence="1">Cell outer membrane</location>
        <topology evidence="1">Lipid-anchor</topology>
    </subcellularLocation>
</comment>
<gene>
    <name evidence="6" type="ORF">K3X48_04030</name>
</gene>
<dbReference type="GO" id="GO:0016853">
    <property type="term" value="F:isomerase activity"/>
    <property type="evidence" value="ECO:0007669"/>
    <property type="project" value="UniProtKB-KW"/>
</dbReference>
<dbReference type="GeneID" id="75102465"/>
<evidence type="ECO:0000313" key="7">
    <source>
        <dbReference type="Proteomes" id="UP001057991"/>
    </source>
</evidence>
<name>A0A9Q9M030_9RHOB</name>
<keyword evidence="4" id="KW-0449">Lipoprotein</keyword>
<comment type="similarity">
    <text evidence="2">Belongs to the rickettsiale 17 kDa surface antigen family.</text>
</comment>
<evidence type="ECO:0000313" key="6">
    <source>
        <dbReference type="EMBL" id="UWP96169.1"/>
    </source>
</evidence>
<evidence type="ECO:0000256" key="3">
    <source>
        <dbReference type="ARBA" id="ARBA00015281"/>
    </source>
</evidence>
<dbReference type="Pfam" id="PF05433">
    <property type="entry name" value="Rick_17kDa_Anti"/>
    <property type="match status" value="1"/>
</dbReference>
<evidence type="ECO:0000256" key="4">
    <source>
        <dbReference type="ARBA" id="ARBA00023288"/>
    </source>
</evidence>
<evidence type="ECO:0000256" key="2">
    <source>
        <dbReference type="ARBA" id="ARBA00008681"/>
    </source>
</evidence>
<organism evidence="6 7">
    <name type="scientific">Aliiroseovarius crassostreae</name>
    <dbReference type="NCBI Taxonomy" id="154981"/>
    <lineage>
        <taxon>Bacteria</taxon>
        <taxon>Pseudomonadati</taxon>
        <taxon>Pseudomonadota</taxon>
        <taxon>Alphaproteobacteria</taxon>
        <taxon>Rhodobacterales</taxon>
        <taxon>Paracoccaceae</taxon>
        <taxon>Aliiroseovarius</taxon>
    </lineage>
</organism>